<evidence type="ECO:0000259" key="3">
    <source>
        <dbReference type="PROSITE" id="PS50067"/>
    </source>
</evidence>
<dbReference type="GO" id="GO:0007018">
    <property type="term" value="P:microtubule-based movement"/>
    <property type="evidence" value="ECO:0007669"/>
    <property type="project" value="InterPro"/>
</dbReference>
<dbReference type="GO" id="GO:0005875">
    <property type="term" value="C:microtubule associated complex"/>
    <property type="evidence" value="ECO:0007669"/>
    <property type="project" value="TreeGrafter"/>
</dbReference>
<organism evidence="4 5">
    <name type="scientific">Dillenia turbinata</name>
    <dbReference type="NCBI Taxonomy" id="194707"/>
    <lineage>
        <taxon>Eukaryota</taxon>
        <taxon>Viridiplantae</taxon>
        <taxon>Streptophyta</taxon>
        <taxon>Embryophyta</taxon>
        <taxon>Tracheophyta</taxon>
        <taxon>Spermatophyta</taxon>
        <taxon>Magnoliopsida</taxon>
        <taxon>eudicotyledons</taxon>
        <taxon>Gunneridae</taxon>
        <taxon>Pentapetalae</taxon>
        <taxon>Dilleniales</taxon>
        <taxon>Dilleniaceae</taxon>
        <taxon>Dillenia</taxon>
    </lineage>
</organism>
<dbReference type="GO" id="GO:0007052">
    <property type="term" value="P:mitotic spindle organization"/>
    <property type="evidence" value="ECO:0007669"/>
    <property type="project" value="TreeGrafter"/>
</dbReference>
<proteinExistence type="inferred from homology"/>
<gene>
    <name evidence="4" type="ORF">RJ641_033898</name>
</gene>
<dbReference type="EMBL" id="JBAMMX010000007">
    <property type="protein sequence ID" value="KAK6936868.1"/>
    <property type="molecule type" value="Genomic_DNA"/>
</dbReference>
<dbReference type="InterPro" id="IPR001752">
    <property type="entry name" value="Kinesin_motor_dom"/>
</dbReference>
<dbReference type="Proteomes" id="UP001370490">
    <property type="component" value="Unassembled WGS sequence"/>
</dbReference>
<evidence type="ECO:0000256" key="1">
    <source>
        <dbReference type="ARBA" id="ARBA00023175"/>
    </source>
</evidence>
<reference evidence="4 5" key="1">
    <citation type="submission" date="2023-12" db="EMBL/GenBank/DDBJ databases">
        <title>A high-quality genome assembly for Dillenia turbinata (Dilleniales).</title>
        <authorList>
            <person name="Chanderbali A."/>
        </authorList>
    </citation>
    <scope>NUCLEOTIDE SEQUENCE [LARGE SCALE GENOMIC DNA]</scope>
    <source>
        <strain evidence="4">LSX21</strain>
        <tissue evidence="4">Leaf</tissue>
    </source>
</reference>
<name>A0AAN8VZ00_9MAGN</name>
<comment type="caution">
    <text evidence="2">Lacks conserved residue(s) required for the propagation of feature annotation.</text>
</comment>
<dbReference type="SMART" id="SM00129">
    <property type="entry name" value="KISc"/>
    <property type="match status" value="1"/>
</dbReference>
<comment type="caution">
    <text evidence="4">The sequence shown here is derived from an EMBL/GenBank/DDBJ whole genome shotgun (WGS) entry which is preliminary data.</text>
</comment>
<dbReference type="PANTHER" id="PTHR47969">
    <property type="entry name" value="CHROMOSOME-ASSOCIATED KINESIN KIF4A-RELATED"/>
    <property type="match status" value="1"/>
</dbReference>
<dbReference type="Gene3D" id="3.40.850.10">
    <property type="entry name" value="Kinesin motor domain"/>
    <property type="match status" value="2"/>
</dbReference>
<dbReference type="InterPro" id="IPR036961">
    <property type="entry name" value="Kinesin_motor_dom_sf"/>
</dbReference>
<sequence>MLPNSTLTPLCVTPIHMQSASKSEDPSSSLISHHFLQRWLLTGNITRHEVITMQMENITDIGQGATTMQTSKKFRTLSQMGNKILRSIYSGAFVGQSSVYYVHLSLCPSAFGGEVPEDSVFEKTQTARPPNPITPILISISTYSHKSLSQLGFRSLMASSVSESDSIKTNIPSLTGIRDGEELSMSVKECSSGFSIVNDVIGGVDDSKDKGSELGTGQGIGVIKGASCPREAISEIISLAEEGGRVVSISCYEIHHDHAYDLLDPKHPDISVLEDGRGNVKLKGLSQVVLSHKSLSYKDVRRKSSDGPNNTESAKINKSLYAIQNVIHALNANEGHIPYRESKVTRVLQDSDE</sequence>
<dbReference type="AlphaFoldDB" id="A0AAN8VZ00"/>
<dbReference type="GO" id="GO:0005524">
    <property type="term" value="F:ATP binding"/>
    <property type="evidence" value="ECO:0007669"/>
    <property type="project" value="InterPro"/>
</dbReference>
<dbReference type="SUPFAM" id="SSF52540">
    <property type="entry name" value="P-loop containing nucleoside triphosphate hydrolases"/>
    <property type="match status" value="1"/>
</dbReference>
<dbReference type="PANTHER" id="PTHR47969:SF9">
    <property type="entry name" value="KINESIN-LIKE PROTEIN"/>
    <property type="match status" value="1"/>
</dbReference>
<evidence type="ECO:0000256" key="2">
    <source>
        <dbReference type="PROSITE-ProRule" id="PRU00283"/>
    </source>
</evidence>
<keyword evidence="1" id="KW-0505">Motor protein</keyword>
<evidence type="ECO:0000313" key="5">
    <source>
        <dbReference type="Proteomes" id="UP001370490"/>
    </source>
</evidence>
<dbReference type="Pfam" id="PF00225">
    <property type="entry name" value="Kinesin"/>
    <property type="match status" value="1"/>
</dbReference>
<dbReference type="InterPro" id="IPR027640">
    <property type="entry name" value="Kinesin-like_fam"/>
</dbReference>
<accession>A0AAN8VZ00</accession>
<dbReference type="GO" id="GO:0008017">
    <property type="term" value="F:microtubule binding"/>
    <property type="evidence" value="ECO:0007669"/>
    <property type="project" value="InterPro"/>
</dbReference>
<protein>
    <submittedName>
        <fullName evidence="4">Kinesin motor domain</fullName>
    </submittedName>
</protein>
<evidence type="ECO:0000313" key="4">
    <source>
        <dbReference type="EMBL" id="KAK6936868.1"/>
    </source>
</evidence>
<feature type="domain" description="Kinesin motor" evidence="3">
    <location>
        <begin position="301"/>
        <end position="353"/>
    </location>
</feature>
<dbReference type="GO" id="GO:0051231">
    <property type="term" value="P:spindle elongation"/>
    <property type="evidence" value="ECO:0007669"/>
    <property type="project" value="TreeGrafter"/>
</dbReference>
<comment type="similarity">
    <text evidence="2">Belongs to the TRAFAC class myosin-kinesin ATPase superfamily. Kinesin family.</text>
</comment>
<dbReference type="GO" id="GO:0003777">
    <property type="term" value="F:microtubule motor activity"/>
    <property type="evidence" value="ECO:0007669"/>
    <property type="project" value="InterPro"/>
</dbReference>
<keyword evidence="5" id="KW-1185">Reference proteome</keyword>
<dbReference type="PROSITE" id="PS50067">
    <property type="entry name" value="KINESIN_MOTOR_2"/>
    <property type="match status" value="1"/>
</dbReference>
<dbReference type="InterPro" id="IPR027417">
    <property type="entry name" value="P-loop_NTPase"/>
</dbReference>